<gene>
    <name evidence="2" type="ORF">ASIM_LOCUS7884</name>
</gene>
<reference evidence="4" key="1">
    <citation type="submission" date="2017-02" db="UniProtKB">
        <authorList>
            <consortium name="WormBaseParasite"/>
        </authorList>
    </citation>
    <scope>IDENTIFICATION</scope>
</reference>
<dbReference type="Proteomes" id="UP000267096">
    <property type="component" value="Unassembled WGS sequence"/>
</dbReference>
<protein>
    <submittedName>
        <fullName evidence="4">GATA zinc finger domain-containing protein 14</fullName>
    </submittedName>
</protein>
<dbReference type="WBParaSite" id="ASIM_0000812401-mRNA-1">
    <property type="protein sequence ID" value="ASIM_0000812401-mRNA-1"/>
    <property type="gene ID" value="ASIM_0000812401"/>
</dbReference>
<evidence type="ECO:0000313" key="4">
    <source>
        <dbReference type="WBParaSite" id="ASIM_0000812401-mRNA-1"/>
    </source>
</evidence>
<evidence type="ECO:0000313" key="3">
    <source>
        <dbReference type="Proteomes" id="UP000267096"/>
    </source>
</evidence>
<dbReference type="AlphaFoldDB" id="A0A0M3JKF1"/>
<evidence type="ECO:0000256" key="1">
    <source>
        <dbReference type="SAM" id="MobiDB-lite"/>
    </source>
</evidence>
<accession>A0A0M3JKF1</accession>
<feature type="region of interest" description="Disordered" evidence="1">
    <location>
        <begin position="1"/>
        <end position="23"/>
    </location>
</feature>
<sequence length="145" mass="15912">MCYGMLGKRSQQQQQQQAGGGGVVGKANNAGGGYYRETVTPPACFTVGACNSYNKTMMTGMSNSAHTTPQKMSNHNRNHNHHNNHHHRNHNNNNNRMLTVRSAAALNIQPVVSAQQLDQLETCQTAMARQVSCLIWSINDLGVCF</sequence>
<feature type="region of interest" description="Disordered" evidence="1">
    <location>
        <begin position="63"/>
        <end position="91"/>
    </location>
</feature>
<dbReference type="EMBL" id="UYRR01020023">
    <property type="protein sequence ID" value="VDK30278.1"/>
    <property type="molecule type" value="Genomic_DNA"/>
</dbReference>
<proteinExistence type="predicted"/>
<name>A0A0M3JKF1_ANISI</name>
<reference evidence="2 3" key="2">
    <citation type="submission" date="2018-11" db="EMBL/GenBank/DDBJ databases">
        <authorList>
            <consortium name="Pathogen Informatics"/>
        </authorList>
    </citation>
    <scope>NUCLEOTIDE SEQUENCE [LARGE SCALE GENOMIC DNA]</scope>
</reference>
<evidence type="ECO:0000313" key="2">
    <source>
        <dbReference type="EMBL" id="VDK30278.1"/>
    </source>
</evidence>
<keyword evidence="3" id="KW-1185">Reference proteome</keyword>
<organism evidence="4">
    <name type="scientific">Anisakis simplex</name>
    <name type="common">Herring worm</name>
    <dbReference type="NCBI Taxonomy" id="6269"/>
    <lineage>
        <taxon>Eukaryota</taxon>
        <taxon>Metazoa</taxon>
        <taxon>Ecdysozoa</taxon>
        <taxon>Nematoda</taxon>
        <taxon>Chromadorea</taxon>
        <taxon>Rhabditida</taxon>
        <taxon>Spirurina</taxon>
        <taxon>Ascaridomorpha</taxon>
        <taxon>Ascaridoidea</taxon>
        <taxon>Anisakidae</taxon>
        <taxon>Anisakis</taxon>
        <taxon>Anisakis simplex complex</taxon>
    </lineage>
</organism>
<feature type="compositionally biased region" description="Polar residues" evidence="1">
    <location>
        <begin position="63"/>
        <end position="73"/>
    </location>
</feature>
<feature type="compositionally biased region" description="Basic residues" evidence="1">
    <location>
        <begin position="74"/>
        <end position="90"/>
    </location>
</feature>